<dbReference type="Gene3D" id="1.20.120.160">
    <property type="entry name" value="HPT domain"/>
    <property type="match status" value="1"/>
</dbReference>
<dbReference type="GO" id="GO:0009927">
    <property type="term" value="F:histidine phosphotransfer kinase activity"/>
    <property type="evidence" value="ECO:0007669"/>
    <property type="project" value="InterPro"/>
</dbReference>
<keyword evidence="1" id="KW-0597">Phosphoprotein</keyword>
<dbReference type="PANTHER" id="PTHR28242">
    <property type="entry name" value="PHOSPHORELAY INTERMEDIATE PROTEIN YPD1"/>
    <property type="match status" value="1"/>
</dbReference>
<evidence type="ECO:0000313" key="5">
    <source>
        <dbReference type="Proteomes" id="UP000319663"/>
    </source>
</evidence>
<dbReference type="SMART" id="SM00073">
    <property type="entry name" value="HPT"/>
    <property type="match status" value="1"/>
</dbReference>
<feature type="region of interest" description="Disordered" evidence="2">
    <location>
        <begin position="1"/>
        <end position="24"/>
    </location>
</feature>
<evidence type="ECO:0000256" key="1">
    <source>
        <dbReference type="PROSITE-ProRule" id="PRU00110"/>
    </source>
</evidence>
<dbReference type="GO" id="GO:0043424">
    <property type="term" value="F:protein histidine kinase binding"/>
    <property type="evidence" value="ECO:0007669"/>
    <property type="project" value="InterPro"/>
</dbReference>
<dbReference type="OrthoDB" id="1673781at2759"/>
<organism evidence="4 5">
    <name type="scientific">Monascus purpureus</name>
    <name type="common">Red mold</name>
    <name type="synonym">Monascus anka</name>
    <dbReference type="NCBI Taxonomy" id="5098"/>
    <lineage>
        <taxon>Eukaryota</taxon>
        <taxon>Fungi</taxon>
        <taxon>Dikarya</taxon>
        <taxon>Ascomycota</taxon>
        <taxon>Pezizomycotina</taxon>
        <taxon>Eurotiomycetes</taxon>
        <taxon>Eurotiomycetidae</taxon>
        <taxon>Eurotiales</taxon>
        <taxon>Aspergillaceae</taxon>
        <taxon>Monascus</taxon>
    </lineage>
</organism>
<feature type="region of interest" description="Disordered" evidence="2">
    <location>
        <begin position="154"/>
        <end position="181"/>
    </location>
</feature>
<feature type="modified residue" description="Phosphohistidine" evidence="1">
    <location>
        <position position="79"/>
    </location>
</feature>
<dbReference type="Pfam" id="PF01627">
    <property type="entry name" value="Hpt"/>
    <property type="match status" value="1"/>
</dbReference>
<dbReference type="PROSITE" id="PS50894">
    <property type="entry name" value="HPT"/>
    <property type="match status" value="1"/>
</dbReference>
<gene>
    <name evidence="4" type="ORF">MPDQ_005033</name>
</gene>
<reference evidence="4 5" key="1">
    <citation type="submission" date="2019-06" db="EMBL/GenBank/DDBJ databases">
        <title>Wine fermentation using esterase from Monascus purpureus.</title>
        <authorList>
            <person name="Geng C."/>
            <person name="Zhang Y."/>
        </authorList>
    </citation>
    <scope>NUCLEOTIDE SEQUENCE [LARGE SCALE GENOMIC DNA]</scope>
    <source>
        <strain evidence="4">HQ1</strain>
    </source>
</reference>
<dbReference type="InterPro" id="IPR036641">
    <property type="entry name" value="HPT_dom_sf"/>
</dbReference>
<name>A0A507QJ54_MONPU</name>
<dbReference type="Proteomes" id="UP000319663">
    <property type="component" value="Unassembled WGS sequence"/>
</dbReference>
<comment type="caution">
    <text evidence="4">The sequence shown here is derived from an EMBL/GenBank/DDBJ whole genome shotgun (WGS) entry which is preliminary data.</text>
</comment>
<proteinExistence type="predicted"/>
<dbReference type="InterPro" id="IPR008207">
    <property type="entry name" value="Sig_transdc_His_kin_Hpt_dom"/>
</dbReference>
<dbReference type="EMBL" id="VIFY01000337">
    <property type="protein sequence ID" value="TQB67651.1"/>
    <property type="molecule type" value="Genomic_DNA"/>
</dbReference>
<dbReference type="SUPFAM" id="SSF47226">
    <property type="entry name" value="Histidine-containing phosphotransfer domain, HPT domain"/>
    <property type="match status" value="1"/>
</dbReference>
<dbReference type="GO" id="GO:0005634">
    <property type="term" value="C:nucleus"/>
    <property type="evidence" value="ECO:0007669"/>
    <property type="project" value="TreeGrafter"/>
</dbReference>
<protein>
    <recommendedName>
        <fullName evidence="3">HPt domain-containing protein</fullName>
    </recommendedName>
</protein>
<dbReference type="STRING" id="5098.A0A507QJ54"/>
<accession>A0A507QJ54</accession>
<dbReference type="GO" id="GO:0000160">
    <property type="term" value="P:phosphorelay signal transduction system"/>
    <property type="evidence" value="ECO:0007669"/>
    <property type="project" value="InterPro"/>
</dbReference>
<dbReference type="PANTHER" id="PTHR28242:SF52">
    <property type="entry name" value="PHOSPHORELAY INTERMEDIATE PROTEIN YPD1"/>
    <property type="match status" value="1"/>
</dbReference>
<dbReference type="AlphaFoldDB" id="A0A507QJ54"/>
<sequence>MAPTAKDEVPKDGPPKLSDFGDRIDQSTFEQILEMDDDDDRDFSKGIVYGFFEQADGTFEKMEKAMSQGDLKELSQLGHFLKGSSATLGLTKVKEACEKIQHYGARKDETGTINEPDEKVSLENIKKTLADVKEDYTDVETLLRRFYGEDVSIRKKPASKEATTSTDELTPASKTEKEASK</sequence>
<dbReference type="InterPro" id="IPR045871">
    <property type="entry name" value="AHP1-5/YPD1"/>
</dbReference>
<dbReference type="CDD" id="cd00088">
    <property type="entry name" value="HPT"/>
    <property type="match status" value="1"/>
</dbReference>
<evidence type="ECO:0000313" key="4">
    <source>
        <dbReference type="EMBL" id="TQB67651.1"/>
    </source>
</evidence>
<dbReference type="FunFam" id="1.20.120.160:FF:000007">
    <property type="entry name" value="Multistep phosphorelay regulator 1"/>
    <property type="match status" value="1"/>
</dbReference>
<dbReference type="GO" id="GO:0005737">
    <property type="term" value="C:cytoplasm"/>
    <property type="evidence" value="ECO:0007669"/>
    <property type="project" value="TreeGrafter"/>
</dbReference>
<keyword evidence="5" id="KW-1185">Reference proteome</keyword>
<evidence type="ECO:0000256" key="2">
    <source>
        <dbReference type="SAM" id="MobiDB-lite"/>
    </source>
</evidence>
<evidence type="ECO:0000259" key="3">
    <source>
        <dbReference type="PROSITE" id="PS50894"/>
    </source>
</evidence>
<feature type="domain" description="HPt" evidence="3">
    <location>
        <begin position="40"/>
        <end position="146"/>
    </location>
</feature>